<dbReference type="PANTHER" id="PTHR30047:SF7">
    <property type="entry name" value="HIGH-AFFINITY CHOLINE TRANSPORT PROTEIN"/>
    <property type="match status" value="1"/>
</dbReference>
<evidence type="ECO:0000256" key="6">
    <source>
        <dbReference type="ARBA" id="ARBA00022989"/>
    </source>
</evidence>
<dbReference type="AlphaFoldDB" id="A0A1H0B4Y1"/>
<keyword evidence="4" id="KW-1003">Cell membrane</keyword>
<evidence type="ECO:0000256" key="5">
    <source>
        <dbReference type="ARBA" id="ARBA00022692"/>
    </source>
</evidence>
<name>A0A1H0B4Y1_9ACTO</name>
<comment type="similarity">
    <text evidence="2">Belongs to the BCCT transporter (TC 2.A.15) family.</text>
</comment>
<comment type="subcellular location">
    <subcellularLocation>
        <location evidence="1">Cell membrane</location>
        <topology evidence="1">Multi-pass membrane protein</topology>
    </subcellularLocation>
</comment>
<dbReference type="RefSeq" id="WP_092534142.1">
    <property type="nucleotide sequence ID" value="NZ_FNIM01000003.1"/>
</dbReference>
<organism evidence="9 10">
    <name type="scientific">Actinomyces ruminicola</name>
    <dbReference type="NCBI Taxonomy" id="332524"/>
    <lineage>
        <taxon>Bacteria</taxon>
        <taxon>Bacillati</taxon>
        <taxon>Actinomycetota</taxon>
        <taxon>Actinomycetes</taxon>
        <taxon>Actinomycetales</taxon>
        <taxon>Actinomycetaceae</taxon>
        <taxon>Actinomyces</taxon>
    </lineage>
</organism>
<keyword evidence="10" id="KW-1185">Reference proteome</keyword>
<evidence type="ECO:0000256" key="2">
    <source>
        <dbReference type="ARBA" id="ARBA00005658"/>
    </source>
</evidence>
<proteinExistence type="inferred from homology"/>
<dbReference type="GO" id="GO:0022857">
    <property type="term" value="F:transmembrane transporter activity"/>
    <property type="evidence" value="ECO:0007669"/>
    <property type="project" value="InterPro"/>
</dbReference>
<sequence>MSSEDGPRANDFGEELDGSAQISADARRHDDNNIRIAAVAVVVLLALGTVLFREQASTIIDVARTFVTEYFSWYFVVFSVLALAFVLVIALSPSHGSIRLGGPQARTEYGRFAWYSMLFASGQGIGLIFWSVAEPVLLKTDDPLADSNPGDVDSASLSWGYFHWGLTAWAIYCVVALCIAYSTYNCAQQPTFRGACEDLFPARHRRHTGLAIELFAILATILGLSTSFGFASLQLSSGLSALLGIEVSTSGKVAVITTMGAVTAISVYFGINRGMRLISELNSVLSVVLVFLTLVFGPTMYILHILPQSVGEFVDRFVAMSVYSEPEVLGSGITTWSESWNGQWTTFIWCWCIAFSPFVASFIASISKGRTLREFVLGVLGIPTIIVMIWIGVIGGAALHYDTESNGAVGDSLNADVSAGLFTALGFVPLVGGLLILVSTVLVGTYFVTSLDSGVHALSGFVSMGAKASPRFRVVLAILISALAIALLTLGGGKALTTIQTGTIVGALPFSVVILLMMVNIVRRLRRRQKHAGTSPPRDICARRAQS</sequence>
<evidence type="ECO:0000313" key="9">
    <source>
        <dbReference type="EMBL" id="SDN40679.1"/>
    </source>
</evidence>
<feature type="transmembrane region" description="Helical" evidence="8">
    <location>
        <begin position="283"/>
        <end position="306"/>
    </location>
</feature>
<dbReference type="GO" id="GO:0005886">
    <property type="term" value="C:plasma membrane"/>
    <property type="evidence" value="ECO:0007669"/>
    <property type="project" value="UniProtKB-SubCell"/>
</dbReference>
<dbReference type="Proteomes" id="UP000198541">
    <property type="component" value="Unassembled WGS sequence"/>
</dbReference>
<reference evidence="10" key="1">
    <citation type="submission" date="2016-10" db="EMBL/GenBank/DDBJ databases">
        <authorList>
            <person name="Varghese N."/>
            <person name="Submissions S."/>
        </authorList>
    </citation>
    <scope>NUCLEOTIDE SEQUENCE [LARGE SCALE GENOMIC DNA]</scope>
    <source>
        <strain evidence="10">DSM 27982</strain>
    </source>
</reference>
<feature type="transmembrane region" description="Helical" evidence="8">
    <location>
        <begin position="504"/>
        <end position="522"/>
    </location>
</feature>
<keyword evidence="7 8" id="KW-0472">Membrane</keyword>
<feature type="transmembrane region" description="Helical" evidence="8">
    <location>
        <begin position="253"/>
        <end position="271"/>
    </location>
</feature>
<dbReference type="InterPro" id="IPR000060">
    <property type="entry name" value="BCCT_transptr"/>
</dbReference>
<feature type="transmembrane region" description="Helical" evidence="8">
    <location>
        <begin position="344"/>
        <end position="363"/>
    </location>
</feature>
<dbReference type="STRING" id="332524.SAMN04487766_105156"/>
<gene>
    <name evidence="9" type="ORF">SAMN05216355_10381</name>
</gene>
<keyword evidence="3" id="KW-0813">Transport</keyword>
<dbReference type="PANTHER" id="PTHR30047">
    <property type="entry name" value="HIGH-AFFINITY CHOLINE TRANSPORT PROTEIN-RELATED"/>
    <property type="match status" value="1"/>
</dbReference>
<feature type="transmembrane region" description="Helical" evidence="8">
    <location>
        <begin position="421"/>
        <end position="451"/>
    </location>
</feature>
<evidence type="ECO:0000256" key="8">
    <source>
        <dbReference type="SAM" id="Phobius"/>
    </source>
</evidence>
<feature type="transmembrane region" description="Helical" evidence="8">
    <location>
        <begin position="472"/>
        <end position="492"/>
    </location>
</feature>
<dbReference type="Pfam" id="PF02028">
    <property type="entry name" value="BCCT"/>
    <property type="match status" value="1"/>
</dbReference>
<evidence type="ECO:0000256" key="4">
    <source>
        <dbReference type="ARBA" id="ARBA00022475"/>
    </source>
</evidence>
<accession>A0A1H0B4Y1</accession>
<keyword evidence="5 8" id="KW-0812">Transmembrane</keyword>
<dbReference type="EMBL" id="FNIM01000003">
    <property type="protein sequence ID" value="SDN40679.1"/>
    <property type="molecule type" value="Genomic_DNA"/>
</dbReference>
<protein>
    <submittedName>
        <fullName evidence="9">Choline/glycine/proline betaine transport protein</fullName>
    </submittedName>
</protein>
<evidence type="ECO:0000256" key="3">
    <source>
        <dbReference type="ARBA" id="ARBA00022448"/>
    </source>
</evidence>
<feature type="transmembrane region" description="Helical" evidence="8">
    <location>
        <begin position="34"/>
        <end position="52"/>
    </location>
</feature>
<feature type="transmembrane region" description="Helical" evidence="8">
    <location>
        <begin position="210"/>
        <end position="233"/>
    </location>
</feature>
<evidence type="ECO:0000256" key="7">
    <source>
        <dbReference type="ARBA" id="ARBA00023136"/>
    </source>
</evidence>
<evidence type="ECO:0000256" key="1">
    <source>
        <dbReference type="ARBA" id="ARBA00004651"/>
    </source>
</evidence>
<feature type="transmembrane region" description="Helical" evidence="8">
    <location>
        <begin position="161"/>
        <end position="184"/>
    </location>
</feature>
<feature type="transmembrane region" description="Helical" evidence="8">
    <location>
        <begin position="112"/>
        <end position="133"/>
    </location>
</feature>
<keyword evidence="6 8" id="KW-1133">Transmembrane helix</keyword>
<feature type="transmembrane region" description="Helical" evidence="8">
    <location>
        <begin position="375"/>
        <end position="401"/>
    </location>
</feature>
<feature type="transmembrane region" description="Helical" evidence="8">
    <location>
        <begin position="72"/>
        <end position="91"/>
    </location>
</feature>
<evidence type="ECO:0000313" key="10">
    <source>
        <dbReference type="Proteomes" id="UP000198541"/>
    </source>
</evidence>